<keyword evidence="15" id="KW-1185">Reference proteome</keyword>
<dbReference type="EMBL" id="FJUY01000022">
    <property type="protein sequence ID" value="CZT24609.1"/>
    <property type="molecule type" value="Genomic_DNA"/>
</dbReference>
<keyword evidence="6" id="KW-0410">Iron transport</keyword>
<dbReference type="InterPro" id="IPR017789">
    <property type="entry name" value="Frataxin"/>
</dbReference>
<dbReference type="Gene3D" id="3.30.920.10">
    <property type="entry name" value="Frataxin/CyaY"/>
    <property type="match status" value="1"/>
</dbReference>
<dbReference type="InterPro" id="IPR020895">
    <property type="entry name" value="Frataxin_CS"/>
</dbReference>
<dbReference type="GO" id="GO:0008199">
    <property type="term" value="F:ferric iron binding"/>
    <property type="evidence" value="ECO:0007669"/>
    <property type="project" value="InterPro"/>
</dbReference>
<dbReference type="Pfam" id="PF01491">
    <property type="entry name" value="Frataxin_Cyay"/>
    <property type="match status" value="1"/>
</dbReference>
<dbReference type="FunFam" id="3.30.920.10:FF:000004">
    <property type="entry name" value="Mitochondrial chaperone Frataxin"/>
    <property type="match status" value="1"/>
</dbReference>
<name>A0A2D3VLR7_9PEZI</name>
<dbReference type="STRING" id="112498.A0A2D3VLR7"/>
<dbReference type="PROSITE" id="PS01344">
    <property type="entry name" value="FRATAXIN_1"/>
    <property type="match status" value="1"/>
</dbReference>
<dbReference type="AlphaFoldDB" id="A0A2D3VLR7"/>
<comment type="similarity">
    <text evidence="2">Belongs to the frataxin family.</text>
</comment>
<gene>
    <name evidence="14" type="ORF">RCC_10334</name>
</gene>
<keyword evidence="7" id="KW-0809">Transit peptide</keyword>
<dbReference type="GO" id="GO:0008198">
    <property type="term" value="F:ferrous iron binding"/>
    <property type="evidence" value="ECO:0007669"/>
    <property type="project" value="TreeGrafter"/>
</dbReference>
<keyword evidence="9" id="KW-0408">Iron</keyword>
<comment type="subcellular location">
    <subcellularLocation>
        <location evidence="1">Mitochondrion</location>
    </subcellularLocation>
</comment>
<evidence type="ECO:0000256" key="6">
    <source>
        <dbReference type="ARBA" id="ARBA00022496"/>
    </source>
</evidence>
<feature type="unsure residue" description="I or L" evidence="14">
    <location>
        <position position="14"/>
    </location>
</feature>
<organism evidence="14 15">
    <name type="scientific">Ramularia collo-cygni</name>
    <dbReference type="NCBI Taxonomy" id="112498"/>
    <lineage>
        <taxon>Eukaryota</taxon>
        <taxon>Fungi</taxon>
        <taxon>Dikarya</taxon>
        <taxon>Ascomycota</taxon>
        <taxon>Pezizomycotina</taxon>
        <taxon>Dothideomycetes</taxon>
        <taxon>Dothideomycetidae</taxon>
        <taxon>Mycosphaerellales</taxon>
        <taxon>Mycosphaerellaceae</taxon>
        <taxon>Ramularia</taxon>
    </lineage>
</organism>
<dbReference type="OrthoDB" id="1897642at2759"/>
<dbReference type="NCBIfam" id="TIGR03421">
    <property type="entry name" value="FeS_CyaY"/>
    <property type="match status" value="1"/>
</dbReference>
<protein>
    <recommendedName>
        <fullName evidence="3">ferroxidase</fullName>
        <ecNumber evidence="3">1.16.3.1</ecNumber>
    </recommendedName>
</protein>
<proteinExistence type="inferred from homology"/>
<dbReference type="SMART" id="SM01219">
    <property type="entry name" value="Frataxin_Cyay"/>
    <property type="match status" value="1"/>
</dbReference>
<dbReference type="GO" id="GO:0006879">
    <property type="term" value="P:intracellular iron ion homeostasis"/>
    <property type="evidence" value="ECO:0007669"/>
    <property type="project" value="UniProtKB-KW"/>
</dbReference>
<evidence type="ECO:0000313" key="14">
    <source>
        <dbReference type="EMBL" id="CZT24609.1"/>
    </source>
</evidence>
<evidence type="ECO:0000256" key="9">
    <source>
        <dbReference type="ARBA" id="ARBA00023004"/>
    </source>
</evidence>
<feature type="compositionally biased region" description="Polar residues" evidence="13">
    <location>
        <begin position="22"/>
        <end position="35"/>
    </location>
</feature>
<dbReference type="NCBIfam" id="TIGR03422">
    <property type="entry name" value="mito_frataxin"/>
    <property type="match status" value="1"/>
</dbReference>
<dbReference type="GO" id="GO:0051537">
    <property type="term" value="F:2 iron, 2 sulfur cluster binding"/>
    <property type="evidence" value="ECO:0007669"/>
    <property type="project" value="TreeGrafter"/>
</dbReference>
<dbReference type="GO" id="GO:0034986">
    <property type="term" value="F:iron chaperone activity"/>
    <property type="evidence" value="ECO:0007669"/>
    <property type="project" value="TreeGrafter"/>
</dbReference>
<evidence type="ECO:0000313" key="15">
    <source>
        <dbReference type="Proteomes" id="UP000225277"/>
    </source>
</evidence>
<evidence type="ECO:0000256" key="10">
    <source>
        <dbReference type="ARBA" id="ARBA00023065"/>
    </source>
</evidence>
<evidence type="ECO:0000256" key="13">
    <source>
        <dbReference type="SAM" id="MobiDB-lite"/>
    </source>
</evidence>
<dbReference type="SUPFAM" id="SSF55387">
    <property type="entry name" value="Frataxin/Nqo15-like"/>
    <property type="match status" value="1"/>
</dbReference>
<dbReference type="GO" id="GO:0004322">
    <property type="term" value="F:ferroxidase activity"/>
    <property type="evidence" value="ECO:0007669"/>
    <property type="project" value="UniProtKB-EC"/>
</dbReference>
<dbReference type="InterPro" id="IPR036524">
    <property type="entry name" value="Frataxin/CyaY_sf"/>
</dbReference>
<reference evidence="14 15" key="1">
    <citation type="submission" date="2016-03" db="EMBL/GenBank/DDBJ databases">
        <authorList>
            <person name="Ploux O."/>
        </authorList>
    </citation>
    <scope>NUCLEOTIDE SEQUENCE [LARGE SCALE GENOMIC DNA]</scope>
    <source>
        <strain evidence="14 15">URUG2</strain>
    </source>
</reference>
<dbReference type="EC" id="1.16.3.1" evidence="3"/>
<dbReference type="GO" id="GO:0005739">
    <property type="term" value="C:mitochondrion"/>
    <property type="evidence" value="ECO:0007669"/>
    <property type="project" value="UniProtKB-SubCell"/>
</dbReference>
<evidence type="ECO:0000256" key="3">
    <source>
        <dbReference type="ARBA" id="ARBA00013107"/>
    </source>
</evidence>
<sequence>MSTPSVNRLFQHTLRNISKATFKPSQTRQIQSTTRRCGPPRTLAQVQPRWLSTSRPTRAGLMPETDDPQPPKEKSAEPIPRQPTELTDEEYHEVADEYMELVHEKAELIQEGREDVEVEYSAGVLSITFPPTGTYVINKQPPNKQIWLSSPLSGPKRYDWVVEGESMHEKEGGGTGEWVYLRDGTNLTELLGKELGIHVYAQEGEAAKPTLDPKE</sequence>
<feature type="region of interest" description="Disordered" evidence="13">
    <location>
        <begin position="22"/>
        <end position="85"/>
    </location>
</feature>
<keyword evidence="10" id="KW-0406">Ion transport</keyword>
<keyword evidence="4" id="KW-0409">Iron storage</keyword>
<keyword evidence="5" id="KW-0813">Transport</keyword>
<evidence type="ECO:0000256" key="12">
    <source>
        <dbReference type="ARBA" id="ARBA00047990"/>
    </source>
</evidence>
<dbReference type="GO" id="GO:0006826">
    <property type="term" value="P:iron ion transport"/>
    <property type="evidence" value="ECO:0007669"/>
    <property type="project" value="UniProtKB-KW"/>
</dbReference>
<comment type="catalytic activity">
    <reaction evidence="12">
        <text>4 Fe(2+) + O2 + 4 H(+) = 4 Fe(3+) + 2 H2O</text>
        <dbReference type="Rhea" id="RHEA:11148"/>
        <dbReference type="ChEBI" id="CHEBI:15377"/>
        <dbReference type="ChEBI" id="CHEBI:15378"/>
        <dbReference type="ChEBI" id="CHEBI:15379"/>
        <dbReference type="ChEBI" id="CHEBI:29033"/>
        <dbReference type="ChEBI" id="CHEBI:29034"/>
        <dbReference type="EC" id="1.16.3.1"/>
    </reaction>
</comment>
<keyword evidence="8" id="KW-0560">Oxidoreductase</keyword>
<evidence type="ECO:0000256" key="8">
    <source>
        <dbReference type="ARBA" id="ARBA00023002"/>
    </source>
</evidence>
<dbReference type="PANTHER" id="PTHR16821:SF2">
    <property type="entry name" value="FRATAXIN, MITOCHONDRIAL"/>
    <property type="match status" value="1"/>
</dbReference>
<evidence type="ECO:0000256" key="4">
    <source>
        <dbReference type="ARBA" id="ARBA00022434"/>
    </source>
</evidence>
<dbReference type="PANTHER" id="PTHR16821">
    <property type="entry name" value="FRATAXIN"/>
    <property type="match status" value="1"/>
</dbReference>
<evidence type="ECO:0000256" key="1">
    <source>
        <dbReference type="ARBA" id="ARBA00004173"/>
    </source>
</evidence>
<dbReference type="Proteomes" id="UP000225277">
    <property type="component" value="Unassembled WGS sequence"/>
</dbReference>
<evidence type="ECO:0000256" key="5">
    <source>
        <dbReference type="ARBA" id="ARBA00022448"/>
    </source>
</evidence>
<dbReference type="InterPro" id="IPR002908">
    <property type="entry name" value="Frataxin/CyaY"/>
</dbReference>
<evidence type="ECO:0000256" key="2">
    <source>
        <dbReference type="ARBA" id="ARBA00008183"/>
    </source>
</evidence>
<accession>A0A2D3VLR7</accession>
<keyword evidence="11" id="KW-0496">Mitochondrion</keyword>
<dbReference type="PROSITE" id="PS50810">
    <property type="entry name" value="FRATAXIN_2"/>
    <property type="match status" value="1"/>
</dbReference>
<evidence type="ECO:0000256" key="11">
    <source>
        <dbReference type="ARBA" id="ARBA00023128"/>
    </source>
</evidence>
<evidence type="ECO:0000256" key="7">
    <source>
        <dbReference type="ARBA" id="ARBA00022946"/>
    </source>
</evidence>
<dbReference type="GO" id="GO:0016226">
    <property type="term" value="P:iron-sulfur cluster assembly"/>
    <property type="evidence" value="ECO:0007669"/>
    <property type="project" value="InterPro"/>
</dbReference>